<dbReference type="EMBL" id="CM042011">
    <property type="protein sequence ID" value="KAI3764973.1"/>
    <property type="molecule type" value="Genomic_DNA"/>
</dbReference>
<reference evidence="2" key="1">
    <citation type="journal article" date="2022" name="Mol. Ecol. Resour.">
        <title>The genomes of chicory, endive, great burdock and yacon provide insights into Asteraceae palaeo-polyploidization history and plant inulin production.</title>
        <authorList>
            <person name="Fan W."/>
            <person name="Wang S."/>
            <person name="Wang H."/>
            <person name="Wang A."/>
            <person name="Jiang F."/>
            <person name="Liu H."/>
            <person name="Zhao H."/>
            <person name="Xu D."/>
            <person name="Zhang Y."/>
        </authorList>
    </citation>
    <scope>NUCLEOTIDE SEQUENCE [LARGE SCALE GENOMIC DNA]</scope>
    <source>
        <strain evidence="2">cv. Punajuju</strain>
    </source>
</reference>
<name>A0ACB9F2F3_CICIN</name>
<organism evidence="1 2">
    <name type="scientific">Cichorium intybus</name>
    <name type="common">Chicory</name>
    <dbReference type="NCBI Taxonomy" id="13427"/>
    <lineage>
        <taxon>Eukaryota</taxon>
        <taxon>Viridiplantae</taxon>
        <taxon>Streptophyta</taxon>
        <taxon>Embryophyta</taxon>
        <taxon>Tracheophyta</taxon>
        <taxon>Spermatophyta</taxon>
        <taxon>Magnoliopsida</taxon>
        <taxon>eudicotyledons</taxon>
        <taxon>Gunneridae</taxon>
        <taxon>Pentapetalae</taxon>
        <taxon>asterids</taxon>
        <taxon>campanulids</taxon>
        <taxon>Asterales</taxon>
        <taxon>Asteraceae</taxon>
        <taxon>Cichorioideae</taxon>
        <taxon>Cichorieae</taxon>
        <taxon>Cichoriinae</taxon>
        <taxon>Cichorium</taxon>
    </lineage>
</organism>
<accession>A0ACB9F2F3</accession>
<protein>
    <submittedName>
        <fullName evidence="1">Uncharacterized protein</fullName>
    </submittedName>
</protein>
<gene>
    <name evidence="1" type="ORF">L2E82_14991</name>
</gene>
<comment type="caution">
    <text evidence="1">The sequence shown here is derived from an EMBL/GenBank/DDBJ whole genome shotgun (WGS) entry which is preliminary data.</text>
</comment>
<dbReference type="Proteomes" id="UP001055811">
    <property type="component" value="Linkage Group LG03"/>
</dbReference>
<proteinExistence type="predicted"/>
<evidence type="ECO:0000313" key="2">
    <source>
        <dbReference type="Proteomes" id="UP001055811"/>
    </source>
</evidence>
<sequence length="276" mass="30665">MIQLCEGVNGGRNRALLAGEGAIPPLVDLSQTGTATAKHKISHKINKLAFGEYYPGIVYHLRLLGDYNYSTCIAFVDFVMCKREGFAQKIKDEEGEGCNIYGSSEVNKVAGNFHFIKSFHQSSIHIPDLLAFQEASLIVTNVAVFLLWRVVDRKFMMQNFMIQLDSFKSGRFHTMITSAFSLIEVGHIISNMIGLYFFCMRPGLLLVQPSPWCTMLFWPHHQSGSTGTKRRGAPGGQRRGAPGGLNKLCGITPELQVIVGESALLRTDVRTIHNQN</sequence>
<reference evidence="1 2" key="2">
    <citation type="journal article" date="2022" name="Mol. Ecol. Resour.">
        <title>The genomes of chicory, endive, great burdock and yacon provide insights into Asteraceae paleo-polyploidization history and plant inulin production.</title>
        <authorList>
            <person name="Fan W."/>
            <person name="Wang S."/>
            <person name="Wang H."/>
            <person name="Wang A."/>
            <person name="Jiang F."/>
            <person name="Liu H."/>
            <person name="Zhao H."/>
            <person name="Xu D."/>
            <person name="Zhang Y."/>
        </authorList>
    </citation>
    <scope>NUCLEOTIDE SEQUENCE [LARGE SCALE GENOMIC DNA]</scope>
    <source>
        <strain evidence="2">cv. Punajuju</strain>
        <tissue evidence="1">Leaves</tissue>
    </source>
</reference>
<keyword evidence="2" id="KW-1185">Reference proteome</keyword>
<evidence type="ECO:0000313" key="1">
    <source>
        <dbReference type="EMBL" id="KAI3764973.1"/>
    </source>
</evidence>